<feature type="transmembrane region" description="Helical" evidence="1">
    <location>
        <begin position="468"/>
        <end position="489"/>
    </location>
</feature>
<dbReference type="InterPro" id="IPR002656">
    <property type="entry name" value="Acyl_transf_3_dom"/>
</dbReference>
<evidence type="ECO:0000259" key="3">
    <source>
        <dbReference type="SMART" id="SM00703"/>
    </source>
</evidence>
<dbReference type="AlphaFoldDB" id="A0A9N9WYR5"/>
<feature type="transmembrane region" description="Helical" evidence="1">
    <location>
        <begin position="337"/>
        <end position="356"/>
    </location>
</feature>
<keyword evidence="1" id="KW-0472">Membrane</keyword>
<dbReference type="GO" id="GO:0016747">
    <property type="term" value="F:acyltransferase activity, transferring groups other than amino-acyl groups"/>
    <property type="evidence" value="ECO:0007669"/>
    <property type="project" value="InterPro"/>
</dbReference>
<feature type="transmembrane region" description="Helical" evidence="1">
    <location>
        <begin position="537"/>
        <end position="557"/>
    </location>
</feature>
<dbReference type="Pfam" id="PF20146">
    <property type="entry name" value="NRF"/>
    <property type="match status" value="1"/>
</dbReference>
<evidence type="ECO:0000256" key="2">
    <source>
        <dbReference type="SAM" id="SignalP"/>
    </source>
</evidence>
<feature type="transmembrane region" description="Helical" evidence="1">
    <location>
        <begin position="578"/>
        <end position="597"/>
    </location>
</feature>
<dbReference type="SMART" id="SM00703">
    <property type="entry name" value="NRF"/>
    <property type="match status" value="1"/>
</dbReference>
<evidence type="ECO:0000313" key="5">
    <source>
        <dbReference type="Proteomes" id="UP001153620"/>
    </source>
</evidence>
<evidence type="ECO:0000256" key="1">
    <source>
        <dbReference type="SAM" id="Phobius"/>
    </source>
</evidence>
<feature type="transmembrane region" description="Helical" evidence="1">
    <location>
        <begin position="501"/>
        <end position="522"/>
    </location>
</feature>
<keyword evidence="1" id="KW-1133">Transmembrane helix</keyword>
<protein>
    <recommendedName>
        <fullName evidence="3">Nose resistant-to-fluoxetine protein N-terminal domain-containing protein</fullName>
    </recommendedName>
</protein>
<dbReference type="OrthoDB" id="10265389at2759"/>
<name>A0A9N9WYR5_9DIPT</name>
<dbReference type="EMBL" id="OU895880">
    <property type="protein sequence ID" value="CAG9811485.1"/>
    <property type="molecule type" value="Genomic_DNA"/>
</dbReference>
<proteinExistence type="predicted"/>
<dbReference type="InterPro" id="IPR006621">
    <property type="entry name" value="Nose-resist-to-fluoxetine_N"/>
</dbReference>
<reference evidence="4" key="1">
    <citation type="submission" date="2022-01" db="EMBL/GenBank/DDBJ databases">
        <authorList>
            <person name="King R."/>
        </authorList>
    </citation>
    <scope>NUCLEOTIDE SEQUENCE</scope>
</reference>
<accession>A0A9N9WYR5</accession>
<gene>
    <name evidence="4" type="ORF">CHIRRI_LOCUS14293</name>
</gene>
<evidence type="ECO:0000313" key="4">
    <source>
        <dbReference type="EMBL" id="CAG9811485.1"/>
    </source>
</evidence>
<keyword evidence="5" id="KW-1185">Reference proteome</keyword>
<reference evidence="4" key="2">
    <citation type="submission" date="2022-10" db="EMBL/GenBank/DDBJ databases">
        <authorList>
            <consortium name="ENA_rothamsted_submissions"/>
            <consortium name="culmorum"/>
            <person name="King R."/>
        </authorList>
    </citation>
    <scope>NUCLEOTIDE SEQUENCE</scope>
</reference>
<feature type="transmembrane region" description="Helical" evidence="1">
    <location>
        <begin position="612"/>
        <end position="634"/>
    </location>
</feature>
<keyword evidence="1" id="KW-0812">Transmembrane</keyword>
<organism evidence="4 5">
    <name type="scientific">Chironomus riparius</name>
    <dbReference type="NCBI Taxonomy" id="315576"/>
    <lineage>
        <taxon>Eukaryota</taxon>
        <taxon>Metazoa</taxon>
        <taxon>Ecdysozoa</taxon>
        <taxon>Arthropoda</taxon>
        <taxon>Hexapoda</taxon>
        <taxon>Insecta</taxon>
        <taxon>Pterygota</taxon>
        <taxon>Neoptera</taxon>
        <taxon>Endopterygota</taxon>
        <taxon>Diptera</taxon>
        <taxon>Nematocera</taxon>
        <taxon>Chironomoidea</taxon>
        <taxon>Chironomidae</taxon>
        <taxon>Chironominae</taxon>
        <taxon>Chironomus</taxon>
    </lineage>
</organism>
<sequence length="650" mass="74748">MFCAVLKIFLTFSCLKFCAANQDVEFVKKLSTINDVVIESDGQCYKDLKQILNFVMLEDSNAFLMFNSWSSFSSNHTHGNSYDFGKYDDCLKLKVDDLIGTQYCLVQFYYNSSQNVEKVKPKQSYLNRGWKRLDERFGGAVCLPESCESDDVKKIMMKLFSGSDLELAEDYSQADYCKKSKQMRGFTRFEIINDAATIFFILLAIVSSFLYNSTSKNESILTKIISAYSIKQNFKDFINLTPEKGSITCLNGIRAISIFFIMFYHFVSLRSNFAFRDGKNLAELSERFLMRSTGSLSIAVDAFFVMSGALVTKSVIKQLDTGKLNIWKLYIQRYFRITPTVAIVVMFTIAISKFFYRMVPYTFENNLGTSCEIHWWEALLHTQVYSNPRDICVIHSWYLSADFQLFLVAPFLIILAYKFPFKKLTIGCFVVLLSAFIVYRGYLIINTNITVADVTVFRDLYGETEAAFYYPTHVRGLPFLVGMLLGYLLMDKKFTIVNQKITRLITRSLLAFSIIFFLIYPVPLEPLSPLISHKFEAFLLIFGHFFWSIGISVLIFSCHHGHCGFINKFLSSQIWTPVAKMGLSFYLVSAGIQYMIASFRQEPQEIANEFNLIFQFLIELPFIVPIVMISYFVVEVPCIKIGRIITDKLC</sequence>
<dbReference type="InterPro" id="IPR052728">
    <property type="entry name" value="O2_lipid_transport_reg"/>
</dbReference>
<feature type="transmembrane region" description="Helical" evidence="1">
    <location>
        <begin position="253"/>
        <end position="275"/>
    </location>
</feature>
<dbReference type="PANTHER" id="PTHR11161">
    <property type="entry name" value="O-ACYLTRANSFERASE"/>
    <property type="match status" value="1"/>
</dbReference>
<dbReference type="Proteomes" id="UP001153620">
    <property type="component" value="Chromosome 4"/>
</dbReference>
<feature type="chain" id="PRO_5040463073" description="Nose resistant-to-fluoxetine protein N-terminal domain-containing protein" evidence="2">
    <location>
        <begin position="21"/>
        <end position="650"/>
    </location>
</feature>
<keyword evidence="2" id="KW-0732">Signal</keyword>
<feature type="transmembrane region" description="Helical" evidence="1">
    <location>
        <begin position="191"/>
        <end position="211"/>
    </location>
</feature>
<feature type="transmembrane region" description="Helical" evidence="1">
    <location>
        <begin position="397"/>
        <end position="417"/>
    </location>
</feature>
<dbReference type="Pfam" id="PF01757">
    <property type="entry name" value="Acyl_transf_3"/>
    <property type="match status" value="1"/>
</dbReference>
<dbReference type="PANTHER" id="PTHR11161:SF0">
    <property type="entry name" value="O-ACYLTRANSFERASE LIKE PROTEIN"/>
    <property type="match status" value="1"/>
</dbReference>
<feature type="signal peptide" evidence="2">
    <location>
        <begin position="1"/>
        <end position="20"/>
    </location>
</feature>
<feature type="transmembrane region" description="Helical" evidence="1">
    <location>
        <begin position="424"/>
        <end position="445"/>
    </location>
</feature>
<feature type="domain" description="Nose resistant-to-fluoxetine protein N-terminal" evidence="3">
    <location>
        <begin position="41"/>
        <end position="179"/>
    </location>
</feature>
<feature type="transmembrane region" description="Helical" evidence="1">
    <location>
        <begin position="295"/>
        <end position="316"/>
    </location>
</feature>